<dbReference type="Pfam" id="PF01527">
    <property type="entry name" value="HTH_Tnp_1"/>
    <property type="match status" value="1"/>
</dbReference>
<organism evidence="1 2">
    <name type="scientific">Hydrogenibacillus schlegelii</name>
    <name type="common">Bacillus schlegelii</name>
    <dbReference type="NCBI Taxonomy" id="1484"/>
    <lineage>
        <taxon>Bacteria</taxon>
        <taxon>Bacillati</taxon>
        <taxon>Bacillota</taxon>
        <taxon>Bacilli</taxon>
        <taxon>Bacillales</taxon>
        <taxon>Bacillales Family X. Incertae Sedis</taxon>
        <taxon>Hydrogenibacillus</taxon>
    </lineage>
</organism>
<dbReference type="AlphaFoldDB" id="A0A179IQ97"/>
<dbReference type="InterPro" id="IPR002514">
    <property type="entry name" value="Transposase_8"/>
</dbReference>
<dbReference type="GO" id="GO:0006313">
    <property type="term" value="P:DNA transposition"/>
    <property type="evidence" value="ECO:0007669"/>
    <property type="project" value="InterPro"/>
</dbReference>
<gene>
    <name evidence="1" type="ORF">SA87_00890</name>
</gene>
<dbReference type="OrthoDB" id="2371514at2"/>
<accession>A0A179IQ97</accession>
<evidence type="ECO:0008006" key="3">
    <source>
        <dbReference type="Google" id="ProtNLM"/>
    </source>
</evidence>
<name>A0A179IQ97_HYDSH</name>
<comment type="caution">
    <text evidence="1">The sequence shown here is derived from an EMBL/GenBank/DDBJ whole genome shotgun (WGS) entry which is preliminary data.</text>
</comment>
<dbReference type="GO" id="GO:0004803">
    <property type="term" value="F:transposase activity"/>
    <property type="evidence" value="ECO:0007669"/>
    <property type="project" value="InterPro"/>
</dbReference>
<proteinExistence type="predicted"/>
<dbReference type="GO" id="GO:0043565">
    <property type="term" value="F:sequence-specific DNA binding"/>
    <property type="evidence" value="ECO:0007669"/>
    <property type="project" value="InterPro"/>
</dbReference>
<dbReference type="EMBL" id="JXBB01000033">
    <property type="protein sequence ID" value="OAR03959.1"/>
    <property type="molecule type" value="Genomic_DNA"/>
</dbReference>
<protein>
    <recommendedName>
        <fullName evidence="3">Transposase</fullName>
    </recommendedName>
</protein>
<dbReference type="RefSeq" id="WP_066202013.1">
    <property type="nucleotide sequence ID" value="NZ_JXBB01000033.1"/>
</dbReference>
<dbReference type="Proteomes" id="UP000243024">
    <property type="component" value="Unassembled WGS sequence"/>
</dbReference>
<evidence type="ECO:0000313" key="2">
    <source>
        <dbReference type="Proteomes" id="UP000243024"/>
    </source>
</evidence>
<dbReference type="InterPro" id="IPR010921">
    <property type="entry name" value="Trp_repressor/repl_initiator"/>
</dbReference>
<evidence type="ECO:0000313" key="1">
    <source>
        <dbReference type="EMBL" id="OAR03959.1"/>
    </source>
</evidence>
<sequence>MKRTKSIPGSIKFKAALERIKGEKTLVELSREYGVHPNTLLKWKQTLLEKGAELFEPPNKEQEYQKRIRDLEQLLGKKEVEIALLKNFLGQGS</sequence>
<reference evidence="1 2" key="1">
    <citation type="submission" date="2015-09" db="EMBL/GenBank/DDBJ databases">
        <title>Draft genome sequence of Hydrogenibacillus schlegelii DSM 2000.</title>
        <authorList>
            <person name="Hemp J."/>
        </authorList>
    </citation>
    <scope>NUCLEOTIDE SEQUENCE [LARGE SCALE GENOMIC DNA]</scope>
    <source>
        <strain evidence="1 2">MA 48</strain>
    </source>
</reference>
<keyword evidence="2" id="KW-1185">Reference proteome</keyword>
<dbReference type="SUPFAM" id="SSF48295">
    <property type="entry name" value="TrpR-like"/>
    <property type="match status" value="1"/>
</dbReference>
<dbReference type="STRING" id="1484.SA87_00890"/>